<dbReference type="RefSeq" id="WP_379533883.1">
    <property type="nucleotide sequence ID" value="NZ_JBHSBI010000031.1"/>
</dbReference>
<feature type="domain" description="Histidine kinase/HSP90-like ATPase" evidence="10">
    <location>
        <begin position="284"/>
        <end position="366"/>
    </location>
</feature>
<dbReference type="Gene3D" id="1.20.5.1930">
    <property type="match status" value="1"/>
</dbReference>
<evidence type="ECO:0000313" key="13">
    <source>
        <dbReference type="EMBL" id="MFC4014036.1"/>
    </source>
</evidence>
<dbReference type="InterPro" id="IPR055558">
    <property type="entry name" value="DUF7134"/>
</dbReference>
<dbReference type="Proteomes" id="UP001595851">
    <property type="component" value="Unassembled WGS sequence"/>
</dbReference>
<dbReference type="Gene3D" id="3.30.565.10">
    <property type="entry name" value="Histidine kinase-like ATPase, C-terminal domain"/>
    <property type="match status" value="1"/>
</dbReference>
<keyword evidence="9" id="KW-0812">Transmembrane</keyword>
<evidence type="ECO:0000259" key="12">
    <source>
        <dbReference type="Pfam" id="PF23539"/>
    </source>
</evidence>
<evidence type="ECO:0000256" key="4">
    <source>
        <dbReference type="ARBA" id="ARBA00022679"/>
    </source>
</evidence>
<feature type="transmembrane region" description="Helical" evidence="9">
    <location>
        <begin position="39"/>
        <end position="54"/>
    </location>
</feature>
<feature type="transmembrane region" description="Helical" evidence="9">
    <location>
        <begin position="130"/>
        <end position="154"/>
    </location>
</feature>
<comment type="catalytic activity">
    <reaction evidence="1">
        <text>ATP + protein L-histidine = ADP + protein N-phospho-L-histidine.</text>
        <dbReference type="EC" id="2.7.13.3"/>
    </reaction>
</comment>
<evidence type="ECO:0000256" key="6">
    <source>
        <dbReference type="ARBA" id="ARBA00022777"/>
    </source>
</evidence>
<evidence type="ECO:0000256" key="1">
    <source>
        <dbReference type="ARBA" id="ARBA00000085"/>
    </source>
</evidence>
<feature type="domain" description="DUF7134" evidence="12">
    <location>
        <begin position="17"/>
        <end position="148"/>
    </location>
</feature>
<evidence type="ECO:0000256" key="9">
    <source>
        <dbReference type="SAM" id="Phobius"/>
    </source>
</evidence>
<evidence type="ECO:0000256" key="2">
    <source>
        <dbReference type="ARBA" id="ARBA00012438"/>
    </source>
</evidence>
<dbReference type="Pfam" id="PF23539">
    <property type="entry name" value="DUF7134"/>
    <property type="match status" value="1"/>
</dbReference>
<dbReference type="EMBL" id="JBHSBI010000031">
    <property type="protein sequence ID" value="MFC4014036.1"/>
    <property type="molecule type" value="Genomic_DNA"/>
</dbReference>
<keyword evidence="8" id="KW-0902">Two-component regulatory system</keyword>
<feature type="transmembrane region" description="Helical" evidence="9">
    <location>
        <begin position="101"/>
        <end position="118"/>
    </location>
</feature>
<evidence type="ECO:0000256" key="7">
    <source>
        <dbReference type="ARBA" id="ARBA00022840"/>
    </source>
</evidence>
<dbReference type="InterPro" id="IPR050482">
    <property type="entry name" value="Sensor_HK_TwoCompSys"/>
</dbReference>
<dbReference type="EC" id="2.7.13.3" evidence="2"/>
<evidence type="ECO:0000313" key="14">
    <source>
        <dbReference type="Proteomes" id="UP001595851"/>
    </source>
</evidence>
<proteinExistence type="predicted"/>
<evidence type="ECO:0000256" key="8">
    <source>
        <dbReference type="ARBA" id="ARBA00023012"/>
    </source>
</evidence>
<dbReference type="PANTHER" id="PTHR24421">
    <property type="entry name" value="NITRATE/NITRITE SENSOR PROTEIN NARX-RELATED"/>
    <property type="match status" value="1"/>
</dbReference>
<comment type="caution">
    <text evidence="13">The sequence shown here is derived from an EMBL/GenBank/DDBJ whole genome shotgun (WGS) entry which is preliminary data.</text>
</comment>
<keyword evidence="3" id="KW-0597">Phosphoprotein</keyword>
<dbReference type="InterPro" id="IPR003594">
    <property type="entry name" value="HATPase_dom"/>
</dbReference>
<dbReference type="InterPro" id="IPR011712">
    <property type="entry name" value="Sig_transdc_His_kin_sub3_dim/P"/>
</dbReference>
<evidence type="ECO:0000259" key="11">
    <source>
        <dbReference type="Pfam" id="PF07730"/>
    </source>
</evidence>
<gene>
    <name evidence="13" type="ORF">ACFOY2_42895</name>
</gene>
<dbReference type="PANTHER" id="PTHR24421:SF10">
    <property type="entry name" value="NITRATE_NITRITE SENSOR PROTEIN NARQ"/>
    <property type="match status" value="1"/>
</dbReference>
<dbReference type="Pfam" id="PF02518">
    <property type="entry name" value="HATPase_c"/>
    <property type="match status" value="1"/>
</dbReference>
<keyword evidence="6 13" id="KW-0418">Kinase</keyword>
<dbReference type="SUPFAM" id="SSF55874">
    <property type="entry name" value="ATPase domain of HSP90 chaperone/DNA topoisomerase II/histidine kinase"/>
    <property type="match status" value="1"/>
</dbReference>
<feature type="domain" description="Signal transduction histidine kinase subgroup 3 dimerisation and phosphoacceptor" evidence="11">
    <location>
        <begin position="169"/>
        <end position="229"/>
    </location>
</feature>
<keyword evidence="14" id="KW-1185">Reference proteome</keyword>
<keyword evidence="5" id="KW-0547">Nucleotide-binding</keyword>
<evidence type="ECO:0000256" key="5">
    <source>
        <dbReference type="ARBA" id="ARBA00022741"/>
    </source>
</evidence>
<dbReference type="Pfam" id="PF07730">
    <property type="entry name" value="HisKA_3"/>
    <property type="match status" value="1"/>
</dbReference>
<keyword evidence="9" id="KW-0472">Membrane</keyword>
<sequence length="370" mass="39336">MRAKVVSSLRRLAVVNPFLLDLALGVAVAGAALAVRTDNSGYALVLVAGLVLAWRRRAPLTVLLVSCGAAAAVHTTGHGFTPADVAPLLALCTVAGRRPPAVSIPCALPVIAVWWYAAPLGPDRFAWPNVLPAVVVVALAWTSGNGVRMLAVLAERLRQERAERAVVEERLRIACELHDVVAHHMSVILLYTGLAQHLFVSDPVAARSALATIADTGKDVMDDMRRLQSVMGAGSDGIYDPAPGLQRLEQLTERVRSVGVPVEVSITGTVHPLPPGMDLCAYWIVRECLTNVLKHAGPARAWLSLHYGAELKLRVHDDGRGAAAGSRQGGHGLIGMRERVKLYEGTIRAGPKPSGGFEVVITLPLSPSTR</sequence>
<organism evidence="13 14">
    <name type="scientific">Nonomuraea purpurea</name>
    <dbReference type="NCBI Taxonomy" id="1849276"/>
    <lineage>
        <taxon>Bacteria</taxon>
        <taxon>Bacillati</taxon>
        <taxon>Actinomycetota</taxon>
        <taxon>Actinomycetes</taxon>
        <taxon>Streptosporangiales</taxon>
        <taxon>Streptosporangiaceae</taxon>
        <taxon>Nonomuraea</taxon>
    </lineage>
</organism>
<evidence type="ECO:0000256" key="3">
    <source>
        <dbReference type="ARBA" id="ARBA00022553"/>
    </source>
</evidence>
<keyword evidence="7" id="KW-0067">ATP-binding</keyword>
<dbReference type="GO" id="GO:0016301">
    <property type="term" value="F:kinase activity"/>
    <property type="evidence" value="ECO:0007669"/>
    <property type="project" value="UniProtKB-KW"/>
</dbReference>
<evidence type="ECO:0000259" key="10">
    <source>
        <dbReference type="Pfam" id="PF02518"/>
    </source>
</evidence>
<keyword evidence="4" id="KW-0808">Transferase</keyword>
<feature type="transmembrane region" description="Helical" evidence="9">
    <location>
        <begin position="12"/>
        <end position="33"/>
    </location>
</feature>
<protein>
    <recommendedName>
        <fullName evidence="2">histidine kinase</fullName>
        <ecNumber evidence="2">2.7.13.3</ecNumber>
    </recommendedName>
</protein>
<dbReference type="InterPro" id="IPR036890">
    <property type="entry name" value="HATPase_C_sf"/>
</dbReference>
<keyword evidence="9" id="KW-1133">Transmembrane helix</keyword>
<name>A0ABV8GMH4_9ACTN</name>
<accession>A0ABV8GMH4</accession>
<reference evidence="14" key="1">
    <citation type="journal article" date="2019" name="Int. J. Syst. Evol. Microbiol.">
        <title>The Global Catalogue of Microorganisms (GCM) 10K type strain sequencing project: providing services to taxonomists for standard genome sequencing and annotation.</title>
        <authorList>
            <consortium name="The Broad Institute Genomics Platform"/>
            <consortium name="The Broad Institute Genome Sequencing Center for Infectious Disease"/>
            <person name="Wu L."/>
            <person name="Ma J."/>
        </authorList>
    </citation>
    <scope>NUCLEOTIDE SEQUENCE [LARGE SCALE GENOMIC DNA]</scope>
    <source>
        <strain evidence="14">TBRC 1276</strain>
    </source>
</reference>
<dbReference type="CDD" id="cd16917">
    <property type="entry name" value="HATPase_UhpB-NarQ-NarX-like"/>
    <property type="match status" value="1"/>
</dbReference>